<dbReference type="EMBL" id="JADGKB010000142">
    <property type="protein sequence ID" value="KAJ3252410.1"/>
    <property type="molecule type" value="Genomic_DNA"/>
</dbReference>
<gene>
    <name evidence="1" type="ORF">HK103_001577</name>
</gene>
<organism evidence="1 2">
    <name type="scientific">Boothiomyces macroporosus</name>
    <dbReference type="NCBI Taxonomy" id="261099"/>
    <lineage>
        <taxon>Eukaryota</taxon>
        <taxon>Fungi</taxon>
        <taxon>Fungi incertae sedis</taxon>
        <taxon>Chytridiomycota</taxon>
        <taxon>Chytridiomycota incertae sedis</taxon>
        <taxon>Chytridiomycetes</taxon>
        <taxon>Rhizophydiales</taxon>
        <taxon>Terramycetaceae</taxon>
        <taxon>Boothiomyces</taxon>
    </lineage>
</organism>
<reference evidence="1" key="1">
    <citation type="submission" date="2020-05" db="EMBL/GenBank/DDBJ databases">
        <title>Phylogenomic resolution of chytrid fungi.</title>
        <authorList>
            <person name="Stajich J.E."/>
            <person name="Amses K."/>
            <person name="Simmons R."/>
            <person name="Seto K."/>
            <person name="Myers J."/>
            <person name="Bonds A."/>
            <person name="Quandt C.A."/>
            <person name="Barry K."/>
            <person name="Liu P."/>
            <person name="Grigoriev I."/>
            <person name="Longcore J.E."/>
            <person name="James T.Y."/>
        </authorList>
    </citation>
    <scope>NUCLEOTIDE SEQUENCE</scope>
    <source>
        <strain evidence="1">PLAUS21</strain>
    </source>
</reference>
<sequence length="212" mass="25263">MLKLRPRQKQETSVEKLGITNDLKIQPGIGDYNHIIIEKDSVKEKIQIPSFEQVKPQETLEIEEDEQAVLQRHKRLEMIEKRMKSRDQELIMHKLYVERGNKPQEYYSTLELKGDDIAVYIPQPTKYKPRKIKKRLKLKGIFTKRVKPIYKLPKLILKFEGKKRPLEPRNDSSEKKRRSNRSFIAFGVPVPRITKFDFDDSPELYEIIKKYI</sequence>
<protein>
    <submittedName>
        <fullName evidence="1">Uncharacterized protein</fullName>
    </submittedName>
</protein>
<name>A0AAD5Y0I6_9FUNG</name>
<dbReference type="Proteomes" id="UP001210925">
    <property type="component" value="Unassembled WGS sequence"/>
</dbReference>
<proteinExistence type="predicted"/>
<evidence type="ECO:0000313" key="1">
    <source>
        <dbReference type="EMBL" id="KAJ3252410.1"/>
    </source>
</evidence>
<evidence type="ECO:0000313" key="2">
    <source>
        <dbReference type="Proteomes" id="UP001210925"/>
    </source>
</evidence>
<accession>A0AAD5Y0I6</accession>
<dbReference type="AlphaFoldDB" id="A0AAD5Y0I6"/>
<keyword evidence="2" id="KW-1185">Reference proteome</keyword>
<comment type="caution">
    <text evidence="1">The sequence shown here is derived from an EMBL/GenBank/DDBJ whole genome shotgun (WGS) entry which is preliminary data.</text>
</comment>